<keyword evidence="1" id="KW-0479">Metal-binding</keyword>
<keyword evidence="2 5" id="KW-0863">Zinc-finger</keyword>
<accession>T1F2Z1</accession>
<dbReference type="EnsemblMetazoa" id="HelroT170366">
    <property type="protein sequence ID" value="HelroP170366"/>
    <property type="gene ID" value="HelroG170366"/>
</dbReference>
<dbReference type="EMBL" id="AMQM01003527">
    <property type="status" value="NOT_ANNOTATED_CDS"/>
    <property type="molecule type" value="Genomic_DNA"/>
</dbReference>
<evidence type="ECO:0000256" key="2">
    <source>
        <dbReference type="ARBA" id="ARBA00022771"/>
    </source>
</evidence>
<evidence type="ECO:0000256" key="1">
    <source>
        <dbReference type="ARBA" id="ARBA00022723"/>
    </source>
</evidence>
<dbReference type="HOGENOM" id="CLU_113035_0_0_1"/>
<dbReference type="PROSITE" id="PS50950">
    <property type="entry name" value="ZF_THAP"/>
    <property type="match status" value="1"/>
</dbReference>
<protein>
    <recommendedName>
        <fullName evidence="6">THAP-type domain-containing protein</fullName>
    </recommendedName>
</protein>
<evidence type="ECO:0000256" key="5">
    <source>
        <dbReference type="PROSITE-ProRule" id="PRU00309"/>
    </source>
</evidence>
<keyword evidence="9" id="KW-1185">Reference proteome</keyword>
<dbReference type="GeneID" id="20203190"/>
<keyword evidence="3" id="KW-0862">Zinc</keyword>
<dbReference type="Proteomes" id="UP000015101">
    <property type="component" value="Unassembled WGS sequence"/>
</dbReference>
<evidence type="ECO:0000256" key="4">
    <source>
        <dbReference type="ARBA" id="ARBA00023125"/>
    </source>
</evidence>
<dbReference type="KEGG" id="hro:HELRODRAFT_170366"/>
<reference evidence="7 9" key="2">
    <citation type="journal article" date="2013" name="Nature">
        <title>Insights into bilaterian evolution from three spiralian genomes.</title>
        <authorList>
            <person name="Simakov O."/>
            <person name="Marletaz F."/>
            <person name="Cho S.J."/>
            <person name="Edsinger-Gonzales E."/>
            <person name="Havlak P."/>
            <person name="Hellsten U."/>
            <person name="Kuo D.H."/>
            <person name="Larsson T."/>
            <person name="Lv J."/>
            <person name="Arendt D."/>
            <person name="Savage R."/>
            <person name="Osoegawa K."/>
            <person name="de Jong P."/>
            <person name="Grimwood J."/>
            <person name="Chapman J.A."/>
            <person name="Shapiro H."/>
            <person name="Aerts A."/>
            <person name="Otillar R.P."/>
            <person name="Terry A.Y."/>
            <person name="Boore J.L."/>
            <person name="Grigoriev I.V."/>
            <person name="Lindberg D.R."/>
            <person name="Seaver E.C."/>
            <person name="Weisblat D.A."/>
            <person name="Putnam N.H."/>
            <person name="Rokhsar D.S."/>
        </authorList>
    </citation>
    <scope>NUCLEOTIDE SEQUENCE</scope>
</reference>
<organism evidence="8 9">
    <name type="scientific">Helobdella robusta</name>
    <name type="common">Californian leech</name>
    <dbReference type="NCBI Taxonomy" id="6412"/>
    <lineage>
        <taxon>Eukaryota</taxon>
        <taxon>Metazoa</taxon>
        <taxon>Spiralia</taxon>
        <taxon>Lophotrochozoa</taxon>
        <taxon>Annelida</taxon>
        <taxon>Clitellata</taxon>
        <taxon>Hirudinea</taxon>
        <taxon>Rhynchobdellida</taxon>
        <taxon>Glossiphoniidae</taxon>
        <taxon>Helobdella</taxon>
    </lineage>
</organism>
<dbReference type="GO" id="GO:0003677">
    <property type="term" value="F:DNA binding"/>
    <property type="evidence" value="ECO:0007669"/>
    <property type="project" value="UniProtKB-UniRule"/>
</dbReference>
<dbReference type="CTD" id="20203190"/>
<dbReference type="PANTHER" id="PTHR10725">
    <property type="entry name" value="THAP DOMAIN-CONTAINING PROTEIN 9"/>
    <property type="match status" value="1"/>
</dbReference>
<reference evidence="9" key="1">
    <citation type="submission" date="2012-12" db="EMBL/GenBank/DDBJ databases">
        <authorList>
            <person name="Hellsten U."/>
            <person name="Grimwood J."/>
            <person name="Chapman J.A."/>
            <person name="Shapiro H."/>
            <person name="Aerts A."/>
            <person name="Otillar R.P."/>
            <person name="Terry A.Y."/>
            <person name="Boore J.L."/>
            <person name="Simakov O."/>
            <person name="Marletaz F."/>
            <person name="Cho S.-J."/>
            <person name="Edsinger-Gonzales E."/>
            <person name="Havlak P."/>
            <person name="Kuo D.-H."/>
            <person name="Larsson T."/>
            <person name="Lv J."/>
            <person name="Arendt D."/>
            <person name="Savage R."/>
            <person name="Osoegawa K."/>
            <person name="de Jong P."/>
            <person name="Lindberg D.R."/>
            <person name="Seaver E.C."/>
            <person name="Weisblat D.A."/>
            <person name="Putnam N.H."/>
            <person name="Grigoriev I.V."/>
            <person name="Rokhsar D.S."/>
        </authorList>
    </citation>
    <scope>NUCLEOTIDE SEQUENCE</scope>
</reference>
<evidence type="ECO:0000256" key="3">
    <source>
        <dbReference type="ARBA" id="ARBA00022833"/>
    </source>
</evidence>
<reference evidence="8" key="3">
    <citation type="submission" date="2015-06" db="UniProtKB">
        <authorList>
            <consortium name="EnsemblMetazoa"/>
        </authorList>
    </citation>
    <scope>IDENTIFICATION</scope>
</reference>
<evidence type="ECO:0000313" key="8">
    <source>
        <dbReference type="EnsemblMetazoa" id="HelroP170366"/>
    </source>
</evidence>
<proteinExistence type="predicted"/>
<dbReference type="GO" id="GO:0008270">
    <property type="term" value="F:zinc ion binding"/>
    <property type="evidence" value="ECO:0007669"/>
    <property type="project" value="UniProtKB-KW"/>
</dbReference>
<gene>
    <name evidence="8" type="primary">20203190</name>
    <name evidence="7" type="ORF">HELRODRAFT_170366</name>
</gene>
<dbReference type="RefSeq" id="XP_009014421.1">
    <property type="nucleotide sequence ID" value="XM_009016173.1"/>
</dbReference>
<sequence>MQNDWIKCIRQEINDFKWLSSKNARICSDHFCNKDYKGYDGKRKVMLKKAFPCFQDIKKVILSYLFNNFNKIVLNNYSQCHFINTTLKGGYKTLMQYSEISKYTIVTFDLGDKKSPSNFPPERSSMNFENRWVLRSALNFASDGEIVREVASAREQDMEIYEKRKGHEQLDEQQS</sequence>
<dbReference type="PANTHER" id="PTHR10725:SF74">
    <property type="entry name" value="ERAP1-LIKE C-TERMINAL DOMAIN-CONTAINING PROTEIN"/>
    <property type="match status" value="1"/>
</dbReference>
<evidence type="ECO:0000313" key="9">
    <source>
        <dbReference type="Proteomes" id="UP000015101"/>
    </source>
</evidence>
<evidence type="ECO:0000259" key="6">
    <source>
        <dbReference type="PROSITE" id="PS50950"/>
    </source>
</evidence>
<name>T1F2Z1_HELRO</name>
<dbReference type="Pfam" id="PF05485">
    <property type="entry name" value="THAP"/>
    <property type="match status" value="1"/>
</dbReference>
<dbReference type="InParanoid" id="T1F2Z1"/>
<evidence type="ECO:0000313" key="7">
    <source>
        <dbReference type="EMBL" id="ESO07810.1"/>
    </source>
</evidence>
<dbReference type="InterPro" id="IPR006612">
    <property type="entry name" value="THAP_Znf"/>
</dbReference>
<dbReference type="AlphaFoldDB" id="T1F2Z1"/>
<keyword evidence="4 5" id="KW-0238">DNA-binding</keyword>
<dbReference type="EMBL" id="KB096183">
    <property type="protein sequence ID" value="ESO07810.1"/>
    <property type="molecule type" value="Genomic_DNA"/>
</dbReference>
<feature type="domain" description="THAP-type" evidence="6">
    <location>
        <begin position="1"/>
        <end position="55"/>
    </location>
</feature>